<evidence type="ECO:0000313" key="2">
    <source>
        <dbReference type="Proteomes" id="UP001157502"/>
    </source>
</evidence>
<organism evidence="1 2">
    <name type="scientific">Dallia pectoralis</name>
    <name type="common">Alaska blackfish</name>
    <dbReference type="NCBI Taxonomy" id="75939"/>
    <lineage>
        <taxon>Eukaryota</taxon>
        <taxon>Metazoa</taxon>
        <taxon>Chordata</taxon>
        <taxon>Craniata</taxon>
        <taxon>Vertebrata</taxon>
        <taxon>Euteleostomi</taxon>
        <taxon>Actinopterygii</taxon>
        <taxon>Neopterygii</taxon>
        <taxon>Teleostei</taxon>
        <taxon>Protacanthopterygii</taxon>
        <taxon>Esociformes</taxon>
        <taxon>Umbridae</taxon>
        <taxon>Dallia</taxon>
    </lineage>
</organism>
<evidence type="ECO:0000313" key="1">
    <source>
        <dbReference type="EMBL" id="KAJ7999844.1"/>
    </source>
</evidence>
<reference evidence="1" key="1">
    <citation type="submission" date="2021-05" db="EMBL/GenBank/DDBJ databases">
        <authorList>
            <person name="Pan Q."/>
            <person name="Jouanno E."/>
            <person name="Zahm M."/>
            <person name="Klopp C."/>
            <person name="Cabau C."/>
            <person name="Louis A."/>
            <person name="Berthelot C."/>
            <person name="Parey E."/>
            <person name="Roest Crollius H."/>
            <person name="Montfort J."/>
            <person name="Robinson-Rechavi M."/>
            <person name="Bouchez O."/>
            <person name="Lampietro C."/>
            <person name="Lopez Roques C."/>
            <person name="Donnadieu C."/>
            <person name="Postlethwait J."/>
            <person name="Bobe J."/>
            <person name="Dillon D."/>
            <person name="Chandos A."/>
            <person name="von Hippel F."/>
            <person name="Guiguen Y."/>
        </authorList>
    </citation>
    <scope>NUCLEOTIDE SEQUENCE</scope>
    <source>
        <strain evidence="1">YG-Jan2019</strain>
    </source>
</reference>
<dbReference type="EMBL" id="CM055743">
    <property type="protein sequence ID" value="KAJ7999844.1"/>
    <property type="molecule type" value="Genomic_DNA"/>
</dbReference>
<sequence>MSVHSQPQTLSHGQQLHVKSRYLCHFLAPCLALLQMMLDVIVLITVACVHSGEPRLCSQDVATYSISETVDGYAQVRTSVQKQVNQDVLCIHSTNYEASLSLATPEVPTVWNFDGLYQRFLQFWFGSSSDGGATLPTGEPLNSSRYLDTDRATHFHRTLLDEQKAQQAQERNQLQRAQRTEAKARLAHFKTELKKLGLSGPEHRHRLTVVSTGTVSEEEDRQREERQSLLQLQEVQLREVQEQCDGNMAEHQELQNEKLQLLVDMEKKKI</sequence>
<protein>
    <submittedName>
        <fullName evidence="1">Uncharacterized protein</fullName>
    </submittedName>
</protein>
<comment type="caution">
    <text evidence="1">The sequence shown here is derived from an EMBL/GenBank/DDBJ whole genome shotgun (WGS) entry which is preliminary data.</text>
</comment>
<accession>A0ACC2G875</accession>
<name>A0ACC2G875_DALPE</name>
<gene>
    <name evidence="1" type="ORF">DPEC_G00198620</name>
</gene>
<dbReference type="Proteomes" id="UP001157502">
    <property type="component" value="Chromosome 16"/>
</dbReference>
<proteinExistence type="predicted"/>
<keyword evidence="2" id="KW-1185">Reference proteome</keyword>